<feature type="compositionally biased region" description="Acidic residues" evidence="1">
    <location>
        <begin position="298"/>
        <end position="311"/>
    </location>
</feature>
<dbReference type="PANTHER" id="PTHR33671:SF2">
    <property type="entry name" value="N-METHYLTRANSFERASE, PUTATIVE (DUF688)-RELATED"/>
    <property type="match status" value="1"/>
</dbReference>
<dbReference type="EMBL" id="JAJJMA010257153">
    <property type="protein sequence ID" value="MCL7044338.1"/>
    <property type="molecule type" value="Genomic_DNA"/>
</dbReference>
<gene>
    <name evidence="2" type="ORF">MKW94_009181</name>
</gene>
<reference evidence="2" key="1">
    <citation type="submission" date="2022-03" db="EMBL/GenBank/DDBJ databases">
        <title>A functionally conserved STORR gene fusion in Papaver species that diverged 16.8 million years ago.</title>
        <authorList>
            <person name="Catania T."/>
        </authorList>
    </citation>
    <scope>NUCLEOTIDE SEQUENCE</scope>
    <source>
        <strain evidence="2">S-191538</strain>
    </source>
</reference>
<dbReference type="AlphaFoldDB" id="A0AA42AXX4"/>
<organism evidence="2 3">
    <name type="scientific">Papaver nudicaule</name>
    <name type="common">Iceland poppy</name>
    <dbReference type="NCBI Taxonomy" id="74823"/>
    <lineage>
        <taxon>Eukaryota</taxon>
        <taxon>Viridiplantae</taxon>
        <taxon>Streptophyta</taxon>
        <taxon>Embryophyta</taxon>
        <taxon>Tracheophyta</taxon>
        <taxon>Spermatophyta</taxon>
        <taxon>Magnoliopsida</taxon>
        <taxon>Ranunculales</taxon>
        <taxon>Papaveraceae</taxon>
        <taxon>Papaveroideae</taxon>
        <taxon>Papaver</taxon>
    </lineage>
</organism>
<feature type="compositionally biased region" description="Polar residues" evidence="1">
    <location>
        <begin position="150"/>
        <end position="161"/>
    </location>
</feature>
<proteinExistence type="predicted"/>
<name>A0AA42AXX4_PAPNU</name>
<feature type="compositionally biased region" description="Basic and acidic residues" evidence="1">
    <location>
        <begin position="112"/>
        <end position="132"/>
    </location>
</feature>
<keyword evidence="3" id="KW-1185">Reference proteome</keyword>
<feature type="compositionally biased region" description="Acidic residues" evidence="1">
    <location>
        <begin position="180"/>
        <end position="190"/>
    </location>
</feature>
<dbReference type="PANTHER" id="PTHR33671">
    <property type="entry name" value="N-METHYLTRANSFERASE, PUTATIVE (DUF688)-RELATED"/>
    <property type="match status" value="1"/>
</dbReference>
<accession>A0AA42AXX4</accession>
<feature type="region of interest" description="Disordered" evidence="1">
    <location>
        <begin position="149"/>
        <end position="191"/>
    </location>
</feature>
<feature type="region of interest" description="Disordered" evidence="1">
    <location>
        <begin position="288"/>
        <end position="314"/>
    </location>
</feature>
<sequence length="714" mass="78762">MEEEKQLDFNAPFLSVRRLSSSSGSSDRNSKRNNQIHENNNKKSSSSLIRPPYYKPELKSGPIRHAGAVPFIWEQTPGTPKDHEPNSSTNTLFESPERRMPVTPKLPPGRVVEIRPPPEKEFREEPPPRNEVVKVSQISKLVSYSRRNKLFSSSDNTTNASKLEAVKDGGLIEKKASLESEGDGDDDDAFIDAQDTLSRSESFFFNCSISGVSGLDGCADAKPQSGTFSTDPKTRDFMMGRFLPAAKAMASDTPQYAPRRQGVAAREPLPRQLPRVVNEDTSNLLQITPYAEPKFVSEDESEDDEDDDYSEAGDSLSKGCGLFPRLCLRSSACLLNPVPGMKVRSRIPVSSSRQVKAWTRTEKPQLHTRSNDEKKSETVYKHKLITGLQQIDDESKLRHESNELVCWSGSTTTDGSYKNGHSGDGGISPYRNEATQSPFREGAGFLGFPKRVANSKNTSFDAYTKGSPKKVVSSRGSGSMSPAVEKTLYIDSGLLLEAPNSNSSSSNFKDNVSETVLRIQGMEETSLAELFLQDNNGELDISKKGSLSEPKSSDFVSSELNFSTDRSNHEDNMDESRALVCSDVPVKGGIEFDKSEPLSAEDEGSRMLVCSDVPVKRDIEFDKSEPLSTEDEGNLSLVCFVAAPLPPPLPKSPSESWLLRTLPTVSSRNAAQFSRKQALKRFSNDPKWETIVKTSNVSHSNLRFSEGLKKPVMQ</sequence>
<protein>
    <submittedName>
        <fullName evidence="2">Uncharacterized protein</fullName>
    </submittedName>
</protein>
<dbReference type="Pfam" id="PF05097">
    <property type="entry name" value="DUF688"/>
    <property type="match status" value="1"/>
</dbReference>
<evidence type="ECO:0000256" key="1">
    <source>
        <dbReference type="SAM" id="MobiDB-lite"/>
    </source>
</evidence>
<dbReference type="InterPro" id="IPR007789">
    <property type="entry name" value="DUF688"/>
</dbReference>
<comment type="caution">
    <text evidence="2">The sequence shown here is derived from an EMBL/GenBank/DDBJ whole genome shotgun (WGS) entry which is preliminary data.</text>
</comment>
<dbReference type="Proteomes" id="UP001177140">
    <property type="component" value="Unassembled WGS sequence"/>
</dbReference>
<evidence type="ECO:0000313" key="2">
    <source>
        <dbReference type="EMBL" id="MCL7044338.1"/>
    </source>
</evidence>
<feature type="region of interest" description="Disordered" evidence="1">
    <location>
        <begin position="1"/>
        <end position="133"/>
    </location>
</feature>
<evidence type="ECO:0000313" key="3">
    <source>
        <dbReference type="Proteomes" id="UP001177140"/>
    </source>
</evidence>
<feature type="compositionally biased region" description="Low complexity" evidence="1">
    <location>
        <begin position="15"/>
        <end position="27"/>
    </location>
</feature>
<feature type="compositionally biased region" description="Polar residues" evidence="1">
    <location>
        <begin position="36"/>
        <end position="48"/>
    </location>
</feature>
<feature type="compositionally biased region" description="Basic and acidic residues" evidence="1">
    <location>
        <begin position="164"/>
        <end position="178"/>
    </location>
</feature>
<feature type="compositionally biased region" description="Basic and acidic residues" evidence="1">
    <location>
        <begin position="359"/>
        <end position="377"/>
    </location>
</feature>
<feature type="region of interest" description="Disordered" evidence="1">
    <location>
        <begin position="355"/>
        <end position="377"/>
    </location>
</feature>